<name>A0A2P2QJS4_RHIMU</name>
<proteinExistence type="predicted"/>
<organism evidence="1">
    <name type="scientific">Rhizophora mucronata</name>
    <name type="common">Asiatic mangrove</name>
    <dbReference type="NCBI Taxonomy" id="61149"/>
    <lineage>
        <taxon>Eukaryota</taxon>
        <taxon>Viridiplantae</taxon>
        <taxon>Streptophyta</taxon>
        <taxon>Embryophyta</taxon>
        <taxon>Tracheophyta</taxon>
        <taxon>Spermatophyta</taxon>
        <taxon>Magnoliopsida</taxon>
        <taxon>eudicotyledons</taxon>
        <taxon>Gunneridae</taxon>
        <taxon>Pentapetalae</taxon>
        <taxon>rosids</taxon>
        <taxon>fabids</taxon>
        <taxon>Malpighiales</taxon>
        <taxon>Rhizophoraceae</taxon>
        <taxon>Rhizophora</taxon>
    </lineage>
</organism>
<reference evidence="1" key="1">
    <citation type="submission" date="2018-02" db="EMBL/GenBank/DDBJ databases">
        <title>Rhizophora mucronata_Transcriptome.</title>
        <authorList>
            <person name="Meera S.P."/>
            <person name="Sreeshan A."/>
            <person name="Augustine A."/>
        </authorList>
    </citation>
    <scope>NUCLEOTIDE SEQUENCE</scope>
    <source>
        <tissue evidence="1">Leaf</tissue>
    </source>
</reference>
<protein>
    <submittedName>
        <fullName evidence="1">Uncharacterized protein</fullName>
    </submittedName>
</protein>
<dbReference type="EMBL" id="GGEC01086762">
    <property type="protein sequence ID" value="MBX67246.1"/>
    <property type="molecule type" value="Transcribed_RNA"/>
</dbReference>
<evidence type="ECO:0000313" key="1">
    <source>
        <dbReference type="EMBL" id="MBX67246.1"/>
    </source>
</evidence>
<dbReference type="AlphaFoldDB" id="A0A2P2QJS4"/>
<sequence>MALNYTNVVALKKTMRTIKTSAEIDICQEHENTKMH</sequence>
<accession>A0A2P2QJS4</accession>